<proteinExistence type="inferred from homology"/>
<accession>A0A8K0AGD2</accession>
<dbReference type="Gene3D" id="3.30.1360.210">
    <property type="match status" value="1"/>
</dbReference>
<dbReference type="InterPro" id="IPR002671">
    <property type="entry name" value="Ribosomal_eL22"/>
</dbReference>
<keyword evidence="3" id="KW-0687">Ribonucleoprotein</keyword>
<sequence>MVSRPKTKRPSKVVVVDASIPVADSVFDVQAFKTFLEQRIKVNGKAGNLGESVSVESTPSQVSVTAKPGTKLPKRYVKYLTKKFLKKDNTRDIFRVIASDKKTYSIKYLNIGQDDEEEQSE</sequence>
<organism evidence="6 7">
    <name type="scientific">Andalucia godoyi</name>
    <name type="common">Flagellate</name>
    <dbReference type="NCBI Taxonomy" id="505711"/>
    <lineage>
        <taxon>Eukaryota</taxon>
        <taxon>Discoba</taxon>
        <taxon>Jakobida</taxon>
        <taxon>Andalucina</taxon>
        <taxon>Andaluciidae</taxon>
        <taxon>Andalucia</taxon>
    </lineage>
</organism>
<dbReference type="GO" id="GO:1990904">
    <property type="term" value="C:ribonucleoprotein complex"/>
    <property type="evidence" value="ECO:0007669"/>
    <property type="project" value="UniProtKB-KW"/>
</dbReference>
<comment type="similarity">
    <text evidence="1">Belongs to the eukaryotic ribosomal protein eL22 family.</text>
</comment>
<evidence type="ECO:0000256" key="5">
    <source>
        <dbReference type="ARBA" id="ARBA00041214"/>
    </source>
</evidence>
<comment type="caution">
    <text evidence="6">The sequence shown here is derived from an EMBL/GenBank/DDBJ whole genome shotgun (WGS) entry which is preliminary data.</text>
</comment>
<dbReference type="GO" id="GO:0003723">
    <property type="term" value="F:RNA binding"/>
    <property type="evidence" value="ECO:0007669"/>
    <property type="project" value="TreeGrafter"/>
</dbReference>
<dbReference type="InterPro" id="IPR038526">
    <property type="entry name" value="Ribosomal_eL22_sf"/>
</dbReference>
<reference evidence="6" key="1">
    <citation type="submission" date="2019-09" db="EMBL/GenBank/DDBJ databases">
        <title>The Mitochondrial Proteome of the Jakobid, Andalucia godoyi, a Protist With the Most Gene-Rich and Bacteria-Like Mitochondrial Genome.</title>
        <authorList>
            <person name="Gray M.W."/>
            <person name="Burger G."/>
            <person name="Derelle R."/>
            <person name="Klimes V."/>
            <person name="Leger M."/>
            <person name="Sarrasin M."/>
            <person name="Vlcek C."/>
            <person name="Roger A.J."/>
            <person name="Elias M."/>
            <person name="Lang B.F."/>
        </authorList>
    </citation>
    <scope>NUCLEOTIDE SEQUENCE</scope>
    <source>
        <strain evidence="6">And28</strain>
    </source>
</reference>
<keyword evidence="7" id="KW-1185">Reference proteome</keyword>
<evidence type="ECO:0000313" key="6">
    <source>
        <dbReference type="EMBL" id="KAF0852410.1"/>
    </source>
</evidence>
<evidence type="ECO:0000256" key="2">
    <source>
        <dbReference type="ARBA" id="ARBA00022980"/>
    </source>
</evidence>
<evidence type="ECO:0000313" key="7">
    <source>
        <dbReference type="Proteomes" id="UP000799049"/>
    </source>
</evidence>
<dbReference type="PANTHER" id="PTHR10064">
    <property type="entry name" value="60S RIBOSOMAL PROTEIN L22"/>
    <property type="match status" value="1"/>
</dbReference>
<evidence type="ECO:0000256" key="4">
    <source>
        <dbReference type="ARBA" id="ARBA00040613"/>
    </source>
</evidence>
<dbReference type="EMBL" id="VRVR01000038">
    <property type="protein sequence ID" value="KAF0852410.1"/>
    <property type="molecule type" value="Genomic_DNA"/>
</dbReference>
<protein>
    <recommendedName>
        <fullName evidence="4">Large ribosomal subunit protein eL22</fullName>
    </recommendedName>
    <alternativeName>
        <fullName evidence="5">60S ribosomal protein L22</fullName>
    </alternativeName>
</protein>
<dbReference type="GO" id="GO:0002181">
    <property type="term" value="P:cytoplasmic translation"/>
    <property type="evidence" value="ECO:0007669"/>
    <property type="project" value="TreeGrafter"/>
</dbReference>
<gene>
    <name evidence="6" type="ORF">ANDGO_05883</name>
</gene>
<name>A0A8K0AGD2_ANDGO</name>
<dbReference type="PANTHER" id="PTHR10064:SF0">
    <property type="entry name" value="FI24544P1-RELATED"/>
    <property type="match status" value="1"/>
</dbReference>
<keyword evidence="2 6" id="KW-0689">Ribosomal protein</keyword>
<dbReference type="Proteomes" id="UP000799049">
    <property type="component" value="Unassembled WGS sequence"/>
</dbReference>
<dbReference type="GO" id="GO:0003735">
    <property type="term" value="F:structural constituent of ribosome"/>
    <property type="evidence" value="ECO:0007669"/>
    <property type="project" value="InterPro"/>
</dbReference>
<dbReference type="AlphaFoldDB" id="A0A8K0AGD2"/>
<dbReference type="Pfam" id="PF01776">
    <property type="entry name" value="Ribosomal_L22e"/>
    <property type="match status" value="1"/>
</dbReference>
<dbReference type="OrthoDB" id="10259820at2759"/>
<evidence type="ECO:0000256" key="3">
    <source>
        <dbReference type="ARBA" id="ARBA00023274"/>
    </source>
</evidence>
<dbReference type="GO" id="GO:0005840">
    <property type="term" value="C:ribosome"/>
    <property type="evidence" value="ECO:0007669"/>
    <property type="project" value="UniProtKB-KW"/>
</dbReference>
<evidence type="ECO:0000256" key="1">
    <source>
        <dbReference type="ARBA" id="ARBA00007817"/>
    </source>
</evidence>